<evidence type="ECO:0000313" key="1">
    <source>
        <dbReference type="EMBL" id="JAD48893.1"/>
    </source>
</evidence>
<accession>A0A0A9AG74</accession>
<name>A0A0A9AG74_ARUDO</name>
<proteinExistence type="predicted"/>
<dbReference type="EMBL" id="GBRH01249002">
    <property type="protein sequence ID" value="JAD48893.1"/>
    <property type="molecule type" value="Transcribed_RNA"/>
</dbReference>
<reference evidence="1" key="2">
    <citation type="journal article" date="2015" name="Data Brief">
        <title>Shoot transcriptome of the giant reed, Arundo donax.</title>
        <authorList>
            <person name="Barrero R.A."/>
            <person name="Guerrero F.D."/>
            <person name="Moolhuijzen P."/>
            <person name="Goolsby J.A."/>
            <person name="Tidwell J."/>
            <person name="Bellgard S.E."/>
            <person name="Bellgard M.I."/>
        </authorList>
    </citation>
    <scope>NUCLEOTIDE SEQUENCE</scope>
    <source>
        <tissue evidence="1">Shoot tissue taken approximately 20 cm above the soil surface</tissue>
    </source>
</reference>
<protein>
    <submittedName>
        <fullName evidence="1">Uncharacterized protein</fullName>
    </submittedName>
</protein>
<sequence>MLILSSSSNLIT</sequence>
<organism evidence="1">
    <name type="scientific">Arundo donax</name>
    <name type="common">Giant reed</name>
    <name type="synonym">Donax arundinaceus</name>
    <dbReference type="NCBI Taxonomy" id="35708"/>
    <lineage>
        <taxon>Eukaryota</taxon>
        <taxon>Viridiplantae</taxon>
        <taxon>Streptophyta</taxon>
        <taxon>Embryophyta</taxon>
        <taxon>Tracheophyta</taxon>
        <taxon>Spermatophyta</taxon>
        <taxon>Magnoliopsida</taxon>
        <taxon>Liliopsida</taxon>
        <taxon>Poales</taxon>
        <taxon>Poaceae</taxon>
        <taxon>PACMAD clade</taxon>
        <taxon>Arundinoideae</taxon>
        <taxon>Arundineae</taxon>
        <taxon>Arundo</taxon>
    </lineage>
</organism>
<reference evidence="1" key="1">
    <citation type="submission" date="2014-09" db="EMBL/GenBank/DDBJ databases">
        <authorList>
            <person name="Magalhaes I.L.F."/>
            <person name="Oliveira U."/>
            <person name="Santos F.R."/>
            <person name="Vidigal T.H.D.A."/>
            <person name="Brescovit A.D."/>
            <person name="Santos A.J."/>
        </authorList>
    </citation>
    <scope>NUCLEOTIDE SEQUENCE</scope>
    <source>
        <tissue evidence="1">Shoot tissue taken approximately 20 cm above the soil surface</tissue>
    </source>
</reference>